<evidence type="ECO:0000256" key="15">
    <source>
        <dbReference type="SAM" id="SignalP"/>
    </source>
</evidence>
<evidence type="ECO:0000256" key="9">
    <source>
        <dbReference type="ARBA" id="ARBA00023136"/>
    </source>
</evidence>
<name>A0A6M4HAU0_9PROT</name>
<evidence type="ECO:0000256" key="11">
    <source>
        <dbReference type="ARBA" id="ARBA00023237"/>
    </source>
</evidence>
<dbReference type="InterPro" id="IPR010105">
    <property type="entry name" value="TonB_sidphr_rcpt"/>
</dbReference>
<evidence type="ECO:0000256" key="6">
    <source>
        <dbReference type="ARBA" id="ARBA00022729"/>
    </source>
</evidence>
<keyword evidence="6 15" id="KW-0732">Signal</keyword>
<dbReference type="SUPFAM" id="SSF56935">
    <property type="entry name" value="Porins"/>
    <property type="match status" value="1"/>
</dbReference>
<keyword evidence="5 12" id="KW-0812">Transmembrane</keyword>
<evidence type="ECO:0000256" key="5">
    <source>
        <dbReference type="ARBA" id="ARBA00022692"/>
    </source>
</evidence>
<dbReference type="FunCoup" id="A0A6M4HAU0">
    <property type="interactions" value="120"/>
</dbReference>
<proteinExistence type="inferred from homology"/>
<accession>A0A6M4HAU0</accession>
<keyword evidence="19" id="KW-1185">Reference proteome</keyword>
<feature type="domain" description="TonB-dependent receptor-like beta-barrel" evidence="16">
    <location>
        <begin position="283"/>
        <end position="732"/>
    </location>
</feature>
<dbReference type="FunFam" id="2.170.130.10:FF:000001">
    <property type="entry name" value="Catecholate siderophore TonB-dependent receptor"/>
    <property type="match status" value="1"/>
</dbReference>
<dbReference type="CDD" id="cd01347">
    <property type="entry name" value="ligand_gated_channel"/>
    <property type="match status" value="1"/>
</dbReference>
<evidence type="ECO:0000313" key="18">
    <source>
        <dbReference type="EMBL" id="QJR15157.1"/>
    </source>
</evidence>
<evidence type="ECO:0000259" key="16">
    <source>
        <dbReference type="Pfam" id="PF00593"/>
    </source>
</evidence>
<dbReference type="Pfam" id="PF07715">
    <property type="entry name" value="Plug"/>
    <property type="match status" value="1"/>
</dbReference>
<dbReference type="EMBL" id="CP053073">
    <property type="protein sequence ID" value="QJR15157.1"/>
    <property type="molecule type" value="Genomic_DNA"/>
</dbReference>
<evidence type="ECO:0000256" key="3">
    <source>
        <dbReference type="ARBA" id="ARBA00022448"/>
    </source>
</evidence>
<keyword evidence="3 12" id="KW-0813">Transport</keyword>
<dbReference type="GO" id="GO:0015891">
    <property type="term" value="P:siderophore transport"/>
    <property type="evidence" value="ECO:0007669"/>
    <property type="project" value="InterPro"/>
</dbReference>
<dbReference type="NCBIfam" id="TIGR01783">
    <property type="entry name" value="TonB-siderophor"/>
    <property type="match status" value="1"/>
</dbReference>
<dbReference type="InterPro" id="IPR036942">
    <property type="entry name" value="Beta-barrel_TonB_sf"/>
</dbReference>
<comment type="subcellular location">
    <subcellularLocation>
        <location evidence="1 12">Cell outer membrane</location>
        <topology evidence="1 12">Multi-pass membrane protein</topology>
    </subcellularLocation>
</comment>
<dbReference type="Proteomes" id="UP000503096">
    <property type="component" value="Chromosome"/>
</dbReference>
<dbReference type="Gene3D" id="2.170.130.10">
    <property type="entry name" value="TonB-dependent receptor, plug domain"/>
    <property type="match status" value="1"/>
</dbReference>
<evidence type="ECO:0000259" key="17">
    <source>
        <dbReference type="Pfam" id="PF07715"/>
    </source>
</evidence>
<comment type="similarity">
    <text evidence="2 12 13">Belongs to the TonB-dependent receptor family.</text>
</comment>
<sequence length="765" mass="83257">MKAQLAPSQSAPSLRPIADLVRRSFVPAAIGFAALLPLTAVHAQTPAPAPKDPKKETTLPEVKVQGDADDFKTESTQSVTRTDTPLRDIPQFVNIIPQSVIRSQNATSLTDALRNVPGVSYAAAEGGTQANQVFYLRGFPAGGDIYIDGVRDIGEYNRDLFATDSVEVLKGPSALMFGRGSAGGLVNQTTKAPGLVNKSEVALTLGDFDTKRITADVNGNMGDDNAFRIAALAEDSGAYRYPQDVKRMGLAPSIRFGIGHPLDITLSYYYLKTEDVTDYGQPSLTPAYTGTTNFQMPTMISPENYYGYKNHDFSNHETNIATAKIDWRIDKDTTLRNVTRYAVYERQVEATISTLAGTDANGAPVTPNTPLELLRVTRNHDGGRTRDNDDDVLINQTDITWKGSAGGMKHTVLGGLELARERLHRWNYILDANPNLAGTQAPTSTTSFLNPDPSTQLTYTKTPNVRAKAQGDSVAFYAQDQMELTAQWKALLGLRWEQYDAKAQTESYSTGVIATGPFSRKDDMWSGRAGVIYQPTDQQSYYVAAGNSYNPSGELGVYGGTGTNLSDPNSRLDPEENRSYEGGATWDFANGMQLRGALFRNEKINARMTDPASNTVVLAGKRRVDGIELMLAGHVLPNWEIYGSLALMDGKIVSGPDNVKGKTPLGVADSAGNLWTVYKFGGGWEVGGGVRYSSGVWLNDANTGETGDYTVFDLTAAYVRPNWEIRVNLQNVGDETYYVGGYQNSPNRVLPGSPRATTVTFRYTF</sequence>
<dbReference type="InterPro" id="IPR039426">
    <property type="entry name" value="TonB-dep_rcpt-like"/>
</dbReference>
<dbReference type="InterPro" id="IPR000531">
    <property type="entry name" value="Beta-barrel_TonB"/>
</dbReference>
<evidence type="ECO:0000256" key="4">
    <source>
        <dbReference type="ARBA" id="ARBA00022452"/>
    </source>
</evidence>
<dbReference type="GO" id="GO:0038023">
    <property type="term" value="F:signaling receptor activity"/>
    <property type="evidence" value="ECO:0007669"/>
    <property type="project" value="InterPro"/>
</dbReference>
<evidence type="ECO:0000256" key="2">
    <source>
        <dbReference type="ARBA" id="ARBA00009810"/>
    </source>
</evidence>
<evidence type="ECO:0000256" key="1">
    <source>
        <dbReference type="ARBA" id="ARBA00004571"/>
    </source>
</evidence>
<feature type="compositionally biased region" description="Polar residues" evidence="14">
    <location>
        <begin position="74"/>
        <end position="83"/>
    </location>
</feature>
<evidence type="ECO:0000256" key="10">
    <source>
        <dbReference type="ARBA" id="ARBA00023170"/>
    </source>
</evidence>
<evidence type="ECO:0000256" key="12">
    <source>
        <dbReference type="PROSITE-ProRule" id="PRU01360"/>
    </source>
</evidence>
<keyword evidence="8 13" id="KW-0798">TonB box</keyword>
<feature type="compositionally biased region" description="Basic and acidic residues" evidence="14">
    <location>
        <begin position="51"/>
        <end position="73"/>
    </location>
</feature>
<dbReference type="InterPro" id="IPR037066">
    <property type="entry name" value="Plug_dom_sf"/>
</dbReference>
<dbReference type="PANTHER" id="PTHR32552:SF83">
    <property type="entry name" value="BLR3904 PROTEIN"/>
    <property type="match status" value="1"/>
</dbReference>
<keyword evidence="4 12" id="KW-1134">Transmembrane beta strand</keyword>
<protein>
    <submittedName>
        <fullName evidence="18">Putative TonB-dependent receptor BfrD</fullName>
    </submittedName>
</protein>
<dbReference type="KEGG" id="upl:DSM104440_01974"/>
<dbReference type="GO" id="GO:0009279">
    <property type="term" value="C:cell outer membrane"/>
    <property type="evidence" value="ECO:0007669"/>
    <property type="project" value="UniProtKB-SubCell"/>
</dbReference>
<dbReference type="Pfam" id="PF00593">
    <property type="entry name" value="TonB_dep_Rec_b-barrel"/>
    <property type="match status" value="1"/>
</dbReference>
<evidence type="ECO:0000313" key="19">
    <source>
        <dbReference type="Proteomes" id="UP000503096"/>
    </source>
</evidence>
<dbReference type="PROSITE" id="PS52016">
    <property type="entry name" value="TONB_DEPENDENT_REC_3"/>
    <property type="match status" value="1"/>
</dbReference>
<evidence type="ECO:0000256" key="13">
    <source>
        <dbReference type="RuleBase" id="RU003357"/>
    </source>
</evidence>
<keyword evidence="11 12" id="KW-0998">Cell outer membrane</keyword>
<reference evidence="18 19" key="1">
    <citation type="submission" date="2020-04" db="EMBL/GenBank/DDBJ databases">
        <title>Usitatibacter rugosus gen. nov., sp. nov. and Usitatibacter palustris sp. nov., novel members of Usitatibacteraceae fam. nov. within the order Nitrosomonadales isolated from soil.</title>
        <authorList>
            <person name="Huber K.J."/>
            <person name="Neumann-Schaal M."/>
            <person name="Geppert A."/>
            <person name="Luckner M."/>
            <person name="Wanner G."/>
            <person name="Overmann J."/>
        </authorList>
    </citation>
    <scope>NUCLEOTIDE SEQUENCE [LARGE SCALE GENOMIC DNA]</scope>
    <source>
        <strain evidence="18 19">Swamp67</strain>
    </source>
</reference>
<feature type="domain" description="TonB-dependent receptor plug" evidence="17">
    <location>
        <begin position="86"/>
        <end position="184"/>
    </location>
</feature>
<evidence type="ECO:0000256" key="8">
    <source>
        <dbReference type="ARBA" id="ARBA00023077"/>
    </source>
</evidence>
<keyword evidence="9 12" id="KW-0472">Membrane</keyword>
<evidence type="ECO:0000256" key="14">
    <source>
        <dbReference type="SAM" id="MobiDB-lite"/>
    </source>
</evidence>
<keyword evidence="7" id="KW-0406">Ion transport</keyword>
<feature type="region of interest" description="Disordered" evidence="14">
    <location>
        <begin position="45"/>
        <end position="83"/>
    </location>
</feature>
<evidence type="ECO:0000256" key="7">
    <source>
        <dbReference type="ARBA" id="ARBA00023065"/>
    </source>
</evidence>
<dbReference type="RefSeq" id="WP_171162195.1">
    <property type="nucleotide sequence ID" value="NZ_CP053073.1"/>
</dbReference>
<dbReference type="GO" id="GO:0015344">
    <property type="term" value="F:siderophore uptake transmembrane transporter activity"/>
    <property type="evidence" value="ECO:0007669"/>
    <property type="project" value="TreeGrafter"/>
</dbReference>
<dbReference type="Gene3D" id="2.40.170.20">
    <property type="entry name" value="TonB-dependent receptor, beta-barrel domain"/>
    <property type="match status" value="1"/>
</dbReference>
<organism evidence="18 19">
    <name type="scientific">Usitatibacter palustris</name>
    <dbReference type="NCBI Taxonomy" id="2732487"/>
    <lineage>
        <taxon>Bacteria</taxon>
        <taxon>Pseudomonadati</taxon>
        <taxon>Pseudomonadota</taxon>
        <taxon>Betaproteobacteria</taxon>
        <taxon>Nitrosomonadales</taxon>
        <taxon>Usitatibacteraceae</taxon>
        <taxon>Usitatibacter</taxon>
    </lineage>
</organism>
<dbReference type="AlphaFoldDB" id="A0A6M4HAU0"/>
<keyword evidence="10 18" id="KW-0675">Receptor</keyword>
<dbReference type="PANTHER" id="PTHR32552">
    <property type="entry name" value="FERRICHROME IRON RECEPTOR-RELATED"/>
    <property type="match status" value="1"/>
</dbReference>
<gene>
    <name evidence="18" type="primary">bfrD</name>
    <name evidence="18" type="ORF">DSM104440_01974</name>
</gene>
<dbReference type="InterPro" id="IPR012910">
    <property type="entry name" value="Plug_dom"/>
</dbReference>
<feature type="chain" id="PRO_5027108412" evidence="15">
    <location>
        <begin position="44"/>
        <end position="765"/>
    </location>
</feature>
<dbReference type="InParanoid" id="A0A6M4HAU0"/>
<feature type="signal peptide" evidence="15">
    <location>
        <begin position="1"/>
        <end position="43"/>
    </location>
</feature>